<protein>
    <submittedName>
        <fullName evidence="1">Uncharacterized protein</fullName>
    </submittedName>
</protein>
<accession>A0AAV4GRG8</accession>
<sequence length="56" mass="6210">MLDLASTEFHTGQVISSHQAVCCFAPPESGKTRSQAETMNEIFGEFPEFYCVLRAP</sequence>
<feature type="non-terminal residue" evidence="1">
    <location>
        <position position="56"/>
    </location>
</feature>
<name>A0AAV4GRG8_9GAST</name>
<gene>
    <name evidence="1" type="ORF">ElyMa_006092200</name>
</gene>
<dbReference type="EMBL" id="BMAT01012213">
    <property type="protein sequence ID" value="GFR88108.1"/>
    <property type="molecule type" value="Genomic_DNA"/>
</dbReference>
<evidence type="ECO:0000313" key="2">
    <source>
        <dbReference type="Proteomes" id="UP000762676"/>
    </source>
</evidence>
<evidence type="ECO:0000313" key="1">
    <source>
        <dbReference type="EMBL" id="GFR88108.1"/>
    </source>
</evidence>
<comment type="caution">
    <text evidence="1">The sequence shown here is derived from an EMBL/GenBank/DDBJ whole genome shotgun (WGS) entry which is preliminary data.</text>
</comment>
<reference evidence="1 2" key="1">
    <citation type="journal article" date="2021" name="Elife">
        <title>Chloroplast acquisition without the gene transfer in kleptoplastic sea slugs, Plakobranchus ocellatus.</title>
        <authorList>
            <person name="Maeda T."/>
            <person name="Takahashi S."/>
            <person name="Yoshida T."/>
            <person name="Shimamura S."/>
            <person name="Takaki Y."/>
            <person name="Nagai Y."/>
            <person name="Toyoda A."/>
            <person name="Suzuki Y."/>
            <person name="Arimoto A."/>
            <person name="Ishii H."/>
            <person name="Satoh N."/>
            <person name="Nishiyama T."/>
            <person name="Hasebe M."/>
            <person name="Maruyama T."/>
            <person name="Minagawa J."/>
            <person name="Obokata J."/>
            <person name="Shigenobu S."/>
        </authorList>
    </citation>
    <scope>NUCLEOTIDE SEQUENCE [LARGE SCALE GENOMIC DNA]</scope>
</reference>
<dbReference type="Proteomes" id="UP000762676">
    <property type="component" value="Unassembled WGS sequence"/>
</dbReference>
<proteinExistence type="predicted"/>
<keyword evidence="2" id="KW-1185">Reference proteome</keyword>
<organism evidence="1 2">
    <name type="scientific">Elysia marginata</name>
    <dbReference type="NCBI Taxonomy" id="1093978"/>
    <lineage>
        <taxon>Eukaryota</taxon>
        <taxon>Metazoa</taxon>
        <taxon>Spiralia</taxon>
        <taxon>Lophotrochozoa</taxon>
        <taxon>Mollusca</taxon>
        <taxon>Gastropoda</taxon>
        <taxon>Heterobranchia</taxon>
        <taxon>Euthyneura</taxon>
        <taxon>Panpulmonata</taxon>
        <taxon>Sacoglossa</taxon>
        <taxon>Placobranchoidea</taxon>
        <taxon>Plakobranchidae</taxon>
        <taxon>Elysia</taxon>
    </lineage>
</organism>
<dbReference type="AlphaFoldDB" id="A0AAV4GRG8"/>